<dbReference type="OrthoDB" id="5851695at2759"/>
<dbReference type="InterPro" id="IPR003582">
    <property type="entry name" value="ShKT_dom"/>
</dbReference>
<dbReference type="EMBL" id="UYYG01001225">
    <property type="protein sequence ID" value="VDN60586.1"/>
    <property type="molecule type" value="Genomic_DNA"/>
</dbReference>
<dbReference type="WBParaSite" id="DME_0000901301-mRNA-1">
    <property type="protein sequence ID" value="DME_0000901301-mRNA-1"/>
    <property type="gene ID" value="DME_0000901301"/>
</dbReference>
<accession>A0A0N4UME2</accession>
<feature type="chain" id="PRO_5041041050" evidence="1">
    <location>
        <begin position="21"/>
        <end position="154"/>
    </location>
</feature>
<keyword evidence="1" id="KW-0732">Signal</keyword>
<reference evidence="3 5" key="2">
    <citation type="submission" date="2018-11" db="EMBL/GenBank/DDBJ databases">
        <authorList>
            <consortium name="Pathogen Informatics"/>
        </authorList>
    </citation>
    <scope>NUCLEOTIDE SEQUENCE [LARGE SCALE GENOMIC DNA]</scope>
</reference>
<proteinExistence type="predicted"/>
<dbReference type="Proteomes" id="UP000038040">
    <property type="component" value="Unplaced"/>
</dbReference>
<protein>
    <submittedName>
        <fullName evidence="6">ShKT domain-containing protein</fullName>
    </submittedName>
</protein>
<feature type="domain" description="ShKT" evidence="2">
    <location>
        <begin position="119"/>
        <end position="151"/>
    </location>
</feature>
<gene>
    <name evidence="3" type="ORF">DME_LOCUS10559</name>
</gene>
<organism evidence="4 6">
    <name type="scientific">Dracunculus medinensis</name>
    <name type="common">Guinea worm</name>
    <dbReference type="NCBI Taxonomy" id="318479"/>
    <lineage>
        <taxon>Eukaryota</taxon>
        <taxon>Metazoa</taxon>
        <taxon>Ecdysozoa</taxon>
        <taxon>Nematoda</taxon>
        <taxon>Chromadorea</taxon>
        <taxon>Rhabditida</taxon>
        <taxon>Spirurina</taxon>
        <taxon>Dracunculoidea</taxon>
        <taxon>Dracunculidae</taxon>
        <taxon>Dracunculus</taxon>
    </lineage>
</organism>
<evidence type="ECO:0000313" key="3">
    <source>
        <dbReference type="EMBL" id="VDN60586.1"/>
    </source>
</evidence>
<reference evidence="6" key="1">
    <citation type="submission" date="2017-02" db="UniProtKB">
        <authorList>
            <consortium name="WormBaseParasite"/>
        </authorList>
    </citation>
    <scope>IDENTIFICATION</scope>
</reference>
<name>A0A0N4UME2_DRAME</name>
<evidence type="ECO:0000313" key="5">
    <source>
        <dbReference type="Proteomes" id="UP000274756"/>
    </source>
</evidence>
<dbReference type="Proteomes" id="UP000274756">
    <property type="component" value="Unassembled WGS sequence"/>
</dbReference>
<evidence type="ECO:0000259" key="2">
    <source>
        <dbReference type="Pfam" id="PF01549"/>
    </source>
</evidence>
<feature type="signal peptide" evidence="1">
    <location>
        <begin position="1"/>
        <end position="20"/>
    </location>
</feature>
<evidence type="ECO:0000313" key="6">
    <source>
        <dbReference type="WBParaSite" id="DME_0000901301-mRNA-1"/>
    </source>
</evidence>
<dbReference type="Pfam" id="PF01549">
    <property type="entry name" value="ShK"/>
    <property type="match status" value="1"/>
</dbReference>
<dbReference type="AlphaFoldDB" id="A0A0N4UME2"/>
<evidence type="ECO:0000256" key="1">
    <source>
        <dbReference type="SAM" id="SignalP"/>
    </source>
</evidence>
<sequence>MCKGIIVALLTLLFPFFINAGYNEIVECVAMVGGQKKPSISPNACHDSNSAFCMAQFELNAATIGENLNPNMAYKVHENCMKAELKRLAISMCPSTCAMCCLTKQFNCSDASTTPSQRTCVDRPNCAQFTHLCNTPPYSTTLKQQCPIICRGTC</sequence>
<keyword evidence="5" id="KW-1185">Reference proteome</keyword>
<evidence type="ECO:0000313" key="4">
    <source>
        <dbReference type="Proteomes" id="UP000038040"/>
    </source>
</evidence>